<dbReference type="Proteomes" id="UP000008866">
    <property type="component" value="Unassembled WGS sequence"/>
</dbReference>
<dbReference type="PROSITE" id="PS51257">
    <property type="entry name" value="PROKAR_LIPOPROTEIN"/>
    <property type="match status" value="1"/>
</dbReference>
<comment type="caution">
    <text evidence="3">The sequence shown here is derived from an EMBL/GenBank/DDBJ whole genome shotgun (WGS) entry which is preliminary data.</text>
</comment>
<proteinExistence type="predicted"/>
<keyword evidence="2" id="KW-0732">Signal</keyword>
<evidence type="ECO:0000313" key="3">
    <source>
        <dbReference type="EMBL" id="EFE31632.1"/>
    </source>
</evidence>
<reference evidence="4" key="1">
    <citation type="journal article" date="2011" name="Genome Biol.">
        <title>Comparative and functional genomics provide insights into the pathogenicity of dermatophytic fungi.</title>
        <authorList>
            <person name="Burmester A."/>
            <person name="Shelest E."/>
            <person name="Gloeckner G."/>
            <person name="Heddergott C."/>
            <person name="Schindler S."/>
            <person name="Staib P."/>
            <person name="Heidel A."/>
            <person name="Felder M."/>
            <person name="Petzold A."/>
            <person name="Szafranski K."/>
            <person name="Feuermann M."/>
            <person name="Pedruzzi I."/>
            <person name="Priebe S."/>
            <person name="Groth M."/>
            <person name="Winkler R."/>
            <person name="Li W."/>
            <person name="Kniemeyer O."/>
            <person name="Schroeckh V."/>
            <person name="Hertweck C."/>
            <person name="Hube B."/>
            <person name="White T.C."/>
            <person name="Platzer M."/>
            <person name="Guthke R."/>
            <person name="Heitman J."/>
            <person name="Woestemeyer J."/>
            <person name="Zipfel P.F."/>
            <person name="Monod M."/>
            <person name="Brakhage A.A."/>
        </authorList>
    </citation>
    <scope>NUCLEOTIDE SEQUENCE [LARGE SCALE GENOMIC DNA]</scope>
    <source>
        <strain evidence="4">ATCC MYA-4681 / CBS 112371</strain>
    </source>
</reference>
<protein>
    <submittedName>
        <fullName evidence="3">Uncharacterized protein</fullName>
    </submittedName>
</protein>
<sequence>MRLSSLPLFVWLAATAVTSAGSCSNGYVSCHPKGAELGNPPDIGPDMKDFYVDLVQSVKGHGHGREKRSLNKNHGVIAQRDEEGELCWKGKGNGPGSGIQCLFLDGAKFPFCWVSLLCTPLYAGYPKENTDTFQDPFTTNFFFRDGSHGNAATGDYQTGNGDKVNLIHGNYTKPDGTEENIYGAKESAPALSTLPVPTPFTGSGVGSPIPGDKLGNVATSGATAPPTSSTKSPSGSKPTTPADSSSQKMELGFSLVASMAMLACALLL</sequence>
<evidence type="ECO:0000313" key="4">
    <source>
        <dbReference type="Proteomes" id="UP000008866"/>
    </source>
</evidence>
<dbReference type="RefSeq" id="XP_003012272.1">
    <property type="nucleotide sequence ID" value="XM_003012226.1"/>
</dbReference>
<dbReference type="KEGG" id="abe:ARB_01532"/>
<keyword evidence="4" id="KW-1185">Reference proteome</keyword>
<accession>D4AZB2</accession>
<name>D4AZB2_ARTBC</name>
<feature type="compositionally biased region" description="Low complexity" evidence="1">
    <location>
        <begin position="218"/>
        <end position="242"/>
    </location>
</feature>
<organism evidence="3 4">
    <name type="scientific">Arthroderma benhamiae (strain ATCC MYA-4681 / CBS 112371)</name>
    <name type="common">Trichophyton mentagrophytes</name>
    <dbReference type="NCBI Taxonomy" id="663331"/>
    <lineage>
        <taxon>Eukaryota</taxon>
        <taxon>Fungi</taxon>
        <taxon>Dikarya</taxon>
        <taxon>Ascomycota</taxon>
        <taxon>Pezizomycotina</taxon>
        <taxon>Eurotiomycetes</taxon>
        <taxon>Eurotiomycetidae</taxon>
        <taxon>Onygenales</taxon>
        <taxon>Arthrodermataceae</taxon>
        <taxon>Trichophyton</taxon>
    </lineage>
</organism>
<dbReference type="HOGENOM" id="CLU_071858_1_0_1"/>
<feature type="signal peptide" evidence="2">
    <location>
        <begin position="1"/>
        <end position="20"/>
    </location>
</feature>
<feature type="region of interest" description="Disordered" evidence="1">
    <location>
        <begin position="199"/>
        <end position="247"/>
    </location>
</feature>
<dbReference type="EMBL" id="ABSU01000020">
    <property type="protein sequence ID" value="EFE31632.1"/>
    <property type="molecule type" value="Genomic_DNA"/>
</dbReference>
<dbReference type="GeneID" id="9519840"/>
<evidence type="ECO:0000256" key="1">
    <source>
        <dbReference type="SAM" id="MobiDB-lite"/>
    </source>
</evidence>
<feature type="chain" id="PRO_5003054370" evidence="2">
    <location>
        <begin position="21"/>
        <end position="268"/>
    </location>
</feature>
<gene>
    <name evidence="3" type="ORF">ARB_01532</name>
</gene>
<dbReference type="eggNOG" id="ENOG502S2DA">
    <property type="taxonomic scope" value="Eukaryota"/>
</dbReference>
<evidence type="ECO:0000256" key="2">
    <source>
        <dbReference type="SAM" id="SignalP"/>
    </source>
</evidence>
<dbReference type="AlphaFoldDB" id="D4AZB2"/>
<dbReference type="OMA" id="NIPMCYD"/>